<protein>
    <submittedName>
        <fullName evidence="2">Uncharacterized protein</fullName>
    </submittedName>
</protein>
<dbReference type="InParanoid" id="A0A2P6NP27"/>
<evidence type="ECO:0000313" key="3">
    <source>
        <dbReference type="Proteomes" id="UP000241769"/>
    </source>
</evidence>
<comment type="caution">
    <text evidence="2">The sequence shown here is derived from an EMBL/GenBank/DDBJ whole genome shotgun (WGS) entry which is preliminary data.</text>
</comment>
<sequence>MWDHTLPSTRLLTVPRPTKDEVSNNSNTTHDCRSAKELKT</sequence>
<dbReference type="AlphaFoldDB" id="A0A2P6NP27"/>
<proteinExistence type="predicted"/>
<dbReference type="Proteomes" id="UP000241769">
    <property type="component" value="Unassembled WGS sequence"/>
</dbReference>
<feature type="compositionally biased region" description="Basic and acidic residues" evidence="1">
    <location>
        <begin position="30"/>
        <end position="40"/>
    </location>
</feature>
<reference evidence="2 3" key="1">
    <citation type="journal article" date="2018" name="Genome Biol. Evol.">
        <title>Multiple Roots of Fruiting Body Formation in Amoebozoa.</title>
        <authorList>
            <person name="Hillmann F."/>
            <person name="Forbes G."/>
            <person name="Novohradska S."/>
            <person name="Ferling I."/>
            <person name="Riege K."/>
            <person name="Groth M."/>
            <person name="Westermann M."/>
            <person name="Marz M."/>
            <person name="Spaller T."/>
            <person name="Winckler T."/>
            <person name="Schaap P."/>
            <person name="Glockner G."/>
        </authorList>
    </citation>
    <scope>NUCLEOTIDE SEQUENCE [LARGE SCALE GENOMIC DNA]</scope>
    <source>
        <strain evidence="2 3">Jena</strain>
    </source>
</reference>
<keyword evidence="3" id="KW-1185">Reference proteome</keyword>
<evidence type="ECO:0000256" key="1">
    <source>
        <dbReference type="SAM" id="MobiDB-lite"/>
    </source>
</evidence>
<organism evidence="2 3">
    <name type="scientific">Planoprotostelium fungivorum</name>
    <dbReference type="NCBI Taxonomy" id="1890364"/>
    <lineage>
        <taxon>Eukaryota</taxon>
        <taxon>Amoebozoa</taxon>
        <taxon>Evosea</taxon>
        <taxon>Variosea</taxon>
        <taxon>Cavosteliida</taxon>
        <taxon>Cavosteliaceae</taxon>
        <taxon>Planoprotostelium</taxon>
    </lineage>
</organism>
<feature type="compositionally biased region" description="Polar residues" evidence="1">
    <location>
        <begin position="1"/>
        <end position="11"/>
    </location>
</feature>
<accession>A0A2P6NP27</accession>
<feature type="region of interest" description="Disordered" evidence="1">
    <location>
        <begin position="1"/>
        <end position="40"/>
    </location>
</feature>
<name>A0A2P6NP27_9EUKA</name>
<evidence type="ECO:0000313" key="2">
    <source>
        <dbReference type="EMBL" id="PRP85712.1"/>
    </source>
</evidence>
<dbReference type="EMBL" id="MDYQ01000040">
    <property type="protein sequence ID" value="PRP85712.1"/>
    <property type="molecule type" value="Genomic_DNA"/>
</dbReference>
<gene>
    <name evidence="2" type="ORF">PROFUN_06306</name>
</gene>